<gene>
    <name evidence="8" type="ORF">UFOPK2001_00559</name>
</gene>
<feature type="transmembrane region" description="Helical" evidence="7">
    <location>
        <begin position="138"/>
        <end position="160"/>
    </location>
</feature>
<proteinExistence type="inferred from homology"/>
<feature type="transmembrane region" description="Helical" evidence="7">
    <location>
        <begin position="366"/>
        <end position="383"/>
    </location>
</feature>
<reference evidence="8" key="1">
    <citation type="submission" date="2020-05" db="EMBL/GenBank/DDBJ databases">
        <authorList>
            <person name="Chiriac C."/>
            <person name="Salcher M."/>
            <person name="Ghai R."/>
            <person name="Kavagutti S V."/>
        </authorList>
    </citation>
    <scope>NUCLEOTIDE SEQUENCE</scope>
</reference>
<feature type="transmembrane region" description="Helical" evidence="7">
    <location>
        <begin position="442"/>
        <end position="459"/>
    </location>
</feature>
<dbReference type="AlphaFoldDB" id="A0A6J6J5D0"/>
<protein>
    <submittedName>
        <fullName evidence="8">Unannotated protein</fullName>
    </submittedName>
</protein>
<name>A0A6J6J5D0_9ZZZZ</name>
<evidence type="ECO:0000313" key="8">
    <source>
        <dbReference type="EMBL" id="CAB4631683.1"/>
    </source>
</evidence>
<sequence length="465" mass="48585">MAMTQTTSGSAKATSIEVNDVAPISAGERHGKAWHLFTVWTTPNLEFATVFVGALAIGFGLNVWQGLLAVLVGNALAGITHGILSTWGPSAGLPQMVLSRNAFGKWGNLIPAGMSTLVAGIGWFAVNTVSGTFALQSLFPAVGVLGALAIIIILQVGVAFVGHNLIQKWERYLSYFQAIVWIIVIVTVLGQQGAFEVAPAADAAFPWAGFTLTAGAAYGYTAGWTAFASDYTRYLPANTNKRSLGWAAGLGNFTATTLIMGVGVLAFNALTGNPGDFWGIANPTTAFTALFNPTFAAIVLLSIVIGSVSANILNVYSGAMSFLAMGFKFGFKTRRAIMVLLAGLAGGVLSFLGVQNGDVAHQLDSFLLVVSYWVSPWIAVVLTERILSKGKNAGERALAPKNSWAGAAAFVIATSVSIWGFANQVLYTGPLAKDSGLGDLTAVVGFVLAAGLFVVFSKLDKNSKN</sequence>
<keyword evidence="3" id="KW-0813">Transport</keyword>
<dbReference type="PANTHER" id="PTHR31806:SF1">
    <property type="entry name" value="PURINE-CYTOSINE PERMEASE FCY2-RELATED"/>
    <property type="match status" value="1"/>
</dbReference>
<feature type="transmembrane region" description="Helical" evidence="7">
    <location>
        <begin position="404"/>
        <end position="422"/>
    </location>
</feature>
<evidence type="ECO:0000256" key="6">
    <source>
        <dbReference type="ARBA" id="ARBA00023136"/>
    </source>
</evidence>
<evidence type="ECO:0000256" key="4">
    <source>
        <dbReference type="ARBA" id="ARBA00022692"/>
    </source>
</evidence>
<feature type="transmembrane region" description="Helical" evidence="7">
    <location>
        <begin position="172"/>
        <end position="192"/>
    </location>
</feature>
<feature type="transmembrane region" description="Helical" evidence="7">
    <location>
        <begin position="244"/>
        <end position="270"/>
    </location>
</feature>
<dbReference type="EMBL" id="CAEZVN010000040">
    <property type="protein sequence ID" value="CAB4631683.1"/>
    <property type="molecule type" value="Genomic_DNA"/>
</dbReference>
<comment type="subcellular location">
    <subcellularLocation>
        <location evidence="1">Membrane</location>
        <topology evidence="1">Multi-pass membrane protein</topology>
    </subcellularLocation>
</comment>
<evidence type="ECO:0000256" key="2">
    <source>
        <dbReference type="ARBA" id="ARBA00008974"/>
    </source>
</evidence>
<evidence type="ECO:0000256" key="7">
    <source>
        <dbReference type="SAM" id="Phobius"/>
    </source>
</evidence>
<dbReference type="Pfam" id="PF02133">
    <property type="entry name" value="Transp_cyt_pur"/>
    <property type="match status" value="1"/>
</dbReference>
<dbReference type="Gene3D" id="1.10.4160.10">
    <property type="entry name" value="Hydantoin permease"/>
    <property type="match status" value="1"/>
</dbReference>
<feature type="transmembrane region" description="Helical" evidence="7">
    <location>
        <begin position="204"/>
        <end position="223"/>
    </location>
</feature>
<feature type="transmembrane region" description="Helical" evidence="7">
    <location>
        <begin position="34"/>
        <end position="57"/>
    </location>
</feature>
<evidence type="ECO:0000256" key="1">
    <source>
        <dbReference type="ARBA" id="ARBA00004141"/>
    </source>
</evidence>
<organism evidence="8">
    <name type="scientific">freshwater metagenome</name>
    <dbReference type="NCBI Taxonomy" id="449393"/>
    <lineage>
        <taxon>unclassified sequences</taxon>
        <taxon>metagenomes</taxon>
        <taxon>ecological metagenomes</taxon>
    </lineage>
</organism>
<comment type="similarity">
    <text evidence="2">Belongs to the purine-cytosine permease (2.A.39) family.</text>
</comment>
<feature type="transmembrane region" description="Helical" evidence="7">
    <location>
        <begin position="106"/>
        <end position="126"/>
    </location>
</feature>
<dbReference type="PIRSF" id="PIRSF002744">
    <property type="entry name" value="Pur-cyt_permease"/>
    <property type="match status" value="1"/>
</dbReference>
<feature type="transmembrane region" description="Helical" evidence="7">
    <location>
        <begin position="63"/>
        <end position="85"/>
    </location>
</feature>
<evidence type="ECO:0000256" key="3">
    <source>
        <dbReference type="ARBA" id="ARBA00022448"/>
    </source>
</evidence>
<keyword evidence="4 7" id="KW-0812">Transmembrane</keyword>
<feature type="transmembrane region" description="Helical" evidence="7">
    <location>
        <begin position="336"/>
        <end position="354"/>
    </location>
</feature>
<dbReference type="InterPro" id="IPR001248">
    <property type="entry name" value="Pur-cyt_permease"/>
</dbReference>
<dbReference type="PANTHER" id="PTHR31806">
    <property type="entry name" value="PURINE-CYTOSINE PERMEASE FCY2-RELATED"/>
    <property type="match status" value="1"/>
</dbReference>
<feature type="transmembrane region" description="Helical" evidence="7">
    <location>
        <begin position="290"/>
        <end position="316"/>
    </location>
</feature>
<dbReference type="GO" id="GO:0005886">
    <property type="term" value="C:plasma membrane"/>
    <property type="evidence" value="ECO:0007669"/>
    <property type="project" value="TreeGrafter"/>
</dbReference>
<keyword evidence="6 7" id="KW-0472">Membrane</keyword>
<accession>A0A6J6J5D0</accession>
<dbReference type="GO" id="GO:0022857">
    <property type="term" value="F:transmembrane transporter activity"/>
    <property type="evidence" value="ECO:0007669"/>
    <property type="project" value="InterPro"/>
</dbReference>
<keyword evidence="5 7" id="KW-1133">Transmembrane helix</keyword>
<dbReference type="InterPro" id="IPR026030">
    <property type="entry name" value="Pur-cyt_permease_Fcy2/21/22"/>
</dbReference>
<evidence type="ECO:0000256" key="5">
    <source>
        <dbReference type="ARBA" id="ARBA00022989"/>
    </source>
</evidence>